<dbReference type="AlphaFoldDB" id="A0A6L2KNE1"/>
<accession>A0A6L2KNE1</accession>
<protein>
    <submittedName>
        <fullName evidence="2">Uncharacterized protein</fullName>
    </submittedName>
</protein>
<sequence length="200" mass="22714">MFQICPKIPGKKFVDPSFEKDILAFLSYVGYATSKLSQSSGAHEGTRVTPGVPDVPTYEFDDEQISWKSSDEDDDELDEEEINEEDEGDELYRHVNVNLESKTSHAVAANLSELELKRILIDKMERSKSIHRSDEQKNHYKALVDACKFDKLILDTYVDIVMIKGCQDDHPSLDQTGGQREEGLEKNPSLLVHQRSRLPS</sequence>
<dbReference type="EMBL" id="BKCJ010002591">
    <property type="protein sequence ID" value="GEU49625.1"/>
    <property type="molecule type" value="Genomic_DNA"/>
</dbReference>
<proteinExistence type="predicted"/>
<comment type="caution">
    <text evidence="2">The sequence shown here is derived from an EMBL/GenBank/DDBJ whole genome shotgun (WGS) entry which is preliminary data.</text>
</comment>
<feature type="region of interest" description="Disordered" evidence="1">
    <location>
        <begin position="39"/>
        <end position="58"/>
    </location>
</feature>
<gene>
    <name evidence="2" type="ORF">Tci_021603</name>
</gene>
<organism evidence="2">
    <name type="scientific">Tanacetum cinerariifolium</name>
    <name type="common">Dalmatian daisy</name>
    <name type="synonym">Chrysanthemum cinerariifolium</name>
    <dbReference type="NCBI Taxonomy" id="118510"/>
    <lineage>
        <taxon>Eukaryota</taxon>
        <taxon>Viridiplantae</taxon>
        <taxon>Streptophyta</taxon>
        <taxon>Embryophyta</taxon>
        <taxon>Tracheophyta</taxon>
        <taxon>Spermatophyta</taxon>
        <taxon>Magnoliopsida</taxon>
        <taxon>eudicotyledons</taxon>
        <taxon>Gunneridae</taxon>
        <taxon>Pentapetalae</taxon>
        <taxon>asterids</taxon>
        <taxon>campanulids</taxon>
        <taxon>Asterales</taxon>
        <taxon>Asteraceae</taxon>
        <taxon>Asteroideae</taxon>
        <taxon>Anthemideae</taxon>
        <taxon>Anthemidinae</taxon>
        <taxon>Tanacetum</taxon>
    </lineage>
</organism>
<feature type="region of interest" description="Disordered" evidence="1">
    <location>
        <begin position="169"/>
        <end position="200"/>
    </location>
</feature>
<name>A0A6L2KNE1_TANCI</name>
<evidence type="ECO:0000256" key="1">
    <source>
        <dbReference type="SAM" id="MobiDB-lite"/>
    </source>
</evidence>
<reference evidence="2" key="1">
    <citation type="journal article" date="2019" name="Sci. Rep.">
        <title>Draft genome of Tanacetum cinerariifolium, the natural source of mosquito coil.</title>
        <authorList>
            <person name="Yamashiro T."/>
            <person name="Shiraishi A."/>
            <person name="Satake H."/>
            <person name="Nakayama K."/>
        </authorList>
    </citation>
    <scope>NUCLEOTIDE SEQUENCE</scope>
</reference>
<evidence type="ECO:0000313" key="2">
    <source>
        <dbReference type="EMBL" id="GEU49625.1"/>
    </source>
</evidence>